<gene>
    <name evidence="2" type="ORF">SAMN05421820_104160</name>
</gene>
<dbReference type="AlphaFoldDB" id="A0A1G9UFQ3"/>
<evidence type="ECO:0000313" key="2">
    <source>
        <dbReference type="EMBL" id="SDM58751.1"/>
    </source>
</evidence>
<name>A0A1G9UFQ3_9SPHI</name>
<protein>
    <submittedName>
        <fullName evidence="2">Uncharacterized protein</fullName>
    </submittedName>
</protein>
<keyword evidence="3" id="KW-1185">Reference proteome</keyword>
<organism evidence="2 3">
    <name type="scientific">Pedobacter steynii</name>
    <dbReference type="NCBI Taxonomy" id="430522"/>
    <lineage>
        <taxon>Bacteria</taxon>
        <taxon>Pseudomonadati</taxon>
        <taxon>Bacteroidota</taxon>
        <taxon>Sphingobacteriia</taxon>
        <taxon>Sphingobacteriales</taxon>
        <taxon>Sphingobacteriaceae</taxon>
        <taxon>Pedobacter</taxon>
    </lineage>
</organism>
<feature type="region of interest" description="Disordered" evidence="1">
    <location>
        <begin position="30"/>
        <end position="61"/>
    </location>
</feature>
<dbReference type="OrthoDB" id="9883389at2"/>
<feature type="compositionally biased region" description="Polar residues" evidence="1">
    <location>
        <begin position="31"/>
        <end position="40"/>
    </location>
</feature>
<evidence type="ECO:0000256" key="1">
    <source>
        <dbReference type="SAM" id="MobiDB-lite"/>
    </source>
</evidence>
<accession>A0A1G9UFQ3</accession>
<evidence type="ECO:0000313" key="3">
    <source>
        <dbReference type="Proteomes" id="UP000183200"/>
    </source>
</evidence>
<proteinExistence type="predicted"/>
<sequence>MKKKISLEKFEGKTLEKEQLFHVLGGAAFFNTKSNGHTTKSAGDDADTETSDTDERPNEEA</sequence>
<dbReference type="Proteomes" id="UP000183200">
    <property type="component" value="Unassembled WGS sequence"/>
</dbReference>
<dbReference type="RefSeq" id="WP_074607335.1">
    <property type="nucleotide sequence ID" value="NZ_FNGY01000004.1"/>
</dbReference>
<dbReference type="EMBL" id="FNGY01000004">
    <property type="protein sequence ID" value="SDM58751.1"/>
    <property type="molecule type" value="Genomic_DNA"/>
</dbReference>
<reference evidence="3" key="1">
    <citation type="submission" date="2016-10" db="EMBL/GenBank/DDBJ databases">
        <authorList>
            <person name="Varghese N."/>
            <person name="Submissions S."/>
        </authorList>
    </citation>
    <scope>NUCLEOTIDE SEQUENCE [LARGE SCALE GENOMIC DNA]</scope>
    <source>
        <strain evidence="3">DSM 19110</strain>
    </source>
</reference>